<keyword evidence="3" id="KW-0614">Plasmid</keyword>
<dbReference type="AlphaFoldDB" id="V9Z486"/>
<evidence type="ECO:0008006" key="4">
    <source>
        <dbReference type="Google" id="ProtNLM"/>
    </source>
</evidence>
<keyword evidence="2" id="KW-1133">Transmembrane helix</keyword>
<evidence type="ECO:0000256" key="1">
    <source>
        <dbReference type="SAM" id="MobiDB-lite"/>
    </source>
</evidence>
<dbReference type="RefSeq" id="WP_024126304.1">
    <property type="nucleotide sequence ID" value="NC_023283.1"/>
</dbReference>
<feature type="region of interest" description="Disordered" evidence="1">
    <location>
        <begin position="51"/>
        <end position="85"/>
    </location>
</feature>
<keyword evidence="2" id="KW-0812">Transmembrane</keyword>
<dbReference type="InterPro" id="IPR021682">
    <property type="entry name" value="DUF2933"/>
</dbReference>
<dbReference type="Pfam" id="PF11666">
    <property type="entry name" value="DUF2933"/>
    <property type="match status" value="1"/>
</dbReference>
<feature type="compositionally biased region" description="Basic and acidic residues" evidence="1">
    <location>
        <begin position="56"/>
        <end position="78"/>
    </location>
</feature>
<sequence>MNTKKNYGLLAIAAAIVVVGLAALGVPLSILLVLALVAACPLMMLMMHGGHGNHGGHGDGGRHTDQNDPLRKHDDHHQHPGSGRS</sequence>
<evidence type="ECO:0000256" key="2">
    <source>
        <dbReference type="SAM" id="Phobius"/>
    </source>
</evidence>
<evidence type="ECO:0000313" key="3">
    <source>
        <dbReference type="EMBL" id="AHE38923.1"/>
    </source>
</evidence>
<proteinExistence type="predicted"/>
<dbReference type="EMBL" id="KF602048">
    <property type="protein sequence ID" value="AHE38923.1"/>
    <property type="molecule type" value="Genomic_DNA"/>
</dbReference>
<gene>
    <name evidence="3" type="ORF">pFRL3_146</name>
</gene>
<geneLocation type="plasmid" evidence="3">
    <name>pFRL3</name>
</geneLocation>
<reference evidence="3" key="1">
    <citation type="submission" date="2013-09" db="EMBL/GenBank/DDBJ databases">
        <title>Complete nucleotide sequence of Streptomyces linear plasmid pFRL3.</title>
        <authorList>
            <person name="Chen Z."/>
            <person name="Fang P."/>
            <person name="Qin Z."/>
        </authorList>
    </citation>
    <scope>NUCLEOTIDE SEQUENCE</scope>
    <source>
        <plasmid evidence="3">pFRL3</plasmid>
    </source>
</reference>
<protein>
    <recommendedName>
        <fullName evidence="4">DUF2933 domain-containing protein</fullName>
    </recommendedName>
</protein>
<feature type="transmembrane region" description="Helical" evidence="2">
    <location>
        <begin position="7"/>
        <end position="24"/>
    </location>
</feature>
<organism evidence="3">
    <name type="scientific">Streptomyces sp. FR1</name>
    <dbReference type="NCBI Taxonomy" id="349971"/>
    <lineage>
        <taxon>Bacteria</taxon>
        <taxon>Bacillati</taxon>
        <taxon>Actinomycetota</taxon>
        <taxon>Actinomycetes</taxon>
        <taxon>Kitasatosporales</taxon>
        <taxon>Streptomycetaceae</taxon>
        <taxon>Streptomyces</taxon>
    </lineage>
</organism>
<name>V9Z486_9ACTN</name>
<accession>V9Z486</accession>
<keyword evidence="2" id="KW-0472">Membrane</keyword>